<reference evidence="4" key="1">
    <citation type="submission" date="2016-10" db="EMBL/GenBank/DDBJ databases">
        <authorList>
            <person name="Varghese N."/>
            <person name="Submissions S."/>
        </authorList>
    </citation>
    <scope>NUCLEOTIDE SEQUENCE [LARGE SCALE GENOMIC DNA]</scope>
    <source>
        <strain evidence="4">AAP</strain>
    </source>
</reference>
<evidence type="ECO:0000256" key="2">
    <source>
        <dbReference type="ARBA" id="ARBA00023002"/>
    </source>
</evidence>
<dbReference type="GO" id="GO:0016491">
    <property type="term" value="F:oxidoreductase activity"/>
    <property type="evidence" value="ECO:0007669"/>
    <property type="project" value="UniProtKB-KW"/>
</dbReference>
<dbReference type="Gene3D" id="3.40.50.720">
    <property type="entry name" value="NAD(P)-binding Rossmann-like Domain"/>
    <property type="match status" value="1"/>
</dbReference>
<proteinExistence type="inferred from homology"/>
<evidence type="ECO:0000313" key="4">
    <source>
        <dbReference type="Proteomes" id="UP000199107"/>
    </source>
</evidence>
<dbReference type="OrthoDB" id="335726at2"/>
<dbReference type="NCBIfam" id="NF005489">
    <property type="entry name" value="PRK07102.1"/>
    <property type="match status" value="1"/>
</dbReference>
<dbReference type="InterPro" id="IPR002347">
    <property type="entry name" value="SDR_fam"/>
</dbReference>
<dbReference type="STRING" id="48727.SAMN05192555_101220"/>
<dbReference type="GO" id="GO:0016020">
    <property type="term" value="C:membrane"/>
    <property type="evidence" value="ECO:0007669"/>
    <property type="project" value="TreeGrafter"/>
</dbReference>
<dbReference type="RefSeq" id="WP_089656667.1">
    <property type="nucleotide sequence ID" value="NZ_FNGH01000001.1"/>
</dbReference>
<dbReference type="EMBL" id="FNGH01000001">
    <property type="protein sequence ID" value="SDK79413.1"/>
    <property type="molecule type" value="Genomic_DNA"/>
</dbReference>
<dbReference type="SUPFAM" id="SSF51735">
    <property type="entry name" value="NAD(P)-binding Rossmann-fold domains"/>
    <property type="match status" value="1"/>
</dbReference>
<evidence type="ECO:0000313" key="3">
    <source>
        <dbReference type="EMBL" id="SDK79413.1"/>
    </source>
</evidence>
<keyword evidence="2" id="KW-0560">Oxidoreductase</keyword>
<protein>
    <submittedName>
        <fullName evidence="3">Short-chain dehydrogenase</fullName>
    </submittedName>
</protein>
<comment type="similarity">
    <text evidence="1">Belongs to the short-chain dehydrogenases/reductases (SDR) family.</text>
</comment>
<accession>A0A1G9ETJ6</accession>
<dbReference type="PANTHER" id="PTHR44196:SF3">
    <property type="entry name" value="SHORT CHAIN DEHYDROGENASE FAMILY PROTEIN"/>
    <property type="match status" value="1"/>
</dbReference>
<dbReference type="InterPro" id="IPR036291">
    <property type="entry name" value="NAD(P)-bd_dom_sf"/>
</dbReference>
<dbReference type="Pfam" id="PF00106">
    <property type="entry name" value="adh_short"/>
    <property type="match status" value="1"/>
</dbReference>
<dbReference type="Proteomes" id="UP000199107">
    <property type="component" value="Unassembled WGS sequence"/>
</dbReference>
<gene>
    <name evidence="3" type="ORF">SAMN05192555_101220</name>
</gene>
<organism evidence="3 4">
    <name type="scientific">Franzmannia pantelleriensis</name>
    <dbReference type="NCBI Taxonomy" id="48727"/>
    <lineage>
        <taxon>Bacteria</taxon>
        <taxon>Pseudomonadati</taxon>
        <taxon>Pseudomonadota</taxon>
        <taxon>Gammaproteobacteria</taxon>
        <taxon>Oceanospirillales</taxon>
        <taxon>Halomonadaceae</taxon>
        <taxon>Franzmannia</taxon>
    </lineage>
</organism>
<dbReference type="PANTHER" id="PTHR44196">
    <property type="entry name" value="DEHYDROGENASE/REDUCTASE SDR FAMILY MEMBER 7B"/>
    <property type="match status" value="1"/>
</dbReference>
<sequence length="251" mass="27670">MNSLKRVILFGATSAIAEQTARQLVAQGASLYCVGRNPDKLTALIDDLKVRAGSQQCIDGCVADLVDHSRHEHLINDATHVLGEVDGVLIAHGTLPVQQACEADVAMTRKEIETNALSVISLLTLLANLFEQQQRGVIAVISSVAGDRGRQSNYVYGAAKGMLTLFLQGLRNRLAKANVDVVTIKPGFVDTPMTADFNKAGPLWAKPDQVAKGIIKAMQRGKDEVYILWFWRWIMLFIRHIPESFFKRMTL</sequence>
<name>A0A1G9ETJ6_9GAMM</name>
<dbReference type="PRINTS" id="PR00081">
    <property type="entry name" value="GDHRDH"/>
</dbReference>
<dbReference type="AlphaFoldDB" id="A0A1G9ETJ6"/>
<keyword evidence="4" id="KW-1185">Reference proteome</keyword>
<evidence type="ECO:0000256" key="1">
    <source>
        <dbReference type="ARBA" id="ARBA00006484"/>
    </source>
</evidence>